<dbReference type="PANTHER" id="PTHR22855">
    <property type="entry name" value="ACETYL, PROPIONYL, PYRUVATE, AND GLUTACONYL CARBOXYLASE-RELATED"/>
    <property type="match status" value="1"/>
</dbReference>
<keyword evidence="3" id="KW-0808">Transferase</keyword>
<proteinExistence type="predicted"/>
<dbReference type="OrthoDB" id="9803706at2"/>
<evidence type="ECO:0000313" key="4">
    <source>
        <dbReference type="Proteomes" id="UP000245535"/>
    </source>
</evidence>
<keyword evidence="4" id="KW-1185">Reference proteome</keyword>
<dbReference type="InterPro" id="IPR011762">
    <property type="entry name" value="COA_CT_N"/>
</dbReference>
<accession>A0A315ZFK5</accession>
<organism evidence="3 4">
    <name type="scientific">Sediminitomix flava</name>
    <dbReference type="NCBI Taxonomy" id="379075"/>
    <lineage>
        <taxon>Bacteria</taxon>
        <taxon>Pseudomonadati</taxon>
        <taxon>Bacteroidota</taxon>
        <taxon>Cytophagia</taxon>
        <taxon>Cytophagales</taxon>
        <taxon>Flammeovirgaceae</taxon>
        <taxon>Sediminitomix</taxon>
    </lineage>
</organism>
<dbReference type="AlphaFoldDB" id="A0A315ZFK5"/>
<dbReference type="RefSeq" id="WP_109615464.1">
    <property type="nucleotide sequence ID" value="NZ_QGDO01000001.1"/>
</dbReference>
<dbReference type="FunFam" id="3.90.226.10:FF:000030">
    <property type="entry name" value="Acetyl-CoA carboxylase carboxyltransferase subunit"/>
    <property type="match status" value="1"/>
</dbReference>
<dbReference type="Pfam" id="PF01039">
    <property type="entry name" value="Carboxyl_trans"/>
    <property type="match status" value="1"/>
</dbReference>
<protein>
    <submittedName>
        <fullName evidence="3">Acetyl-CoA carboxylase carboxyltransferase component</fullName>
    </submittedName>
</protein>
<dbReference type="FunFam" id="3.90.226.10:FF:000021">
    <property type="entry name" value="Acetyl-CoA carboxylase carboxyltransferase subunit"/>
    <property type="match status" value="1"/>
</dbReference>
<reference evidence="3 4" key="1">
    <citation type="submission" date="2018-03" db="EMBL/GenBank/DDBJ databases">
        <title>Genomic Encyclopedia of Archaeal and Bacterial Type Strains, Phase II (KMG-II): from individual species to whole genera.</title>
        <authorList>
            <person name="Goeker M."/>
        </authorList>
    </citation>
    <scope>NUCLEOTIDE SEQUENCE [LARGE SCALE GENOMIC DNA]</scope>
    <source>
        <strain evidence="3 4">DSM 28229</strain>
    </source>
</reference>
<name>A0A315ZFK5_SEDFL</name>
<sequence>MRLFQTQVNKHSEAYQKNYEEMSVLLNDLNLKMEKSRFQGKEKHILKARSKGKLLARERVELLLDQDSPFLELMPLVGLGGKGLGVGGTTVGGVGLVCGKLCMVISNIGTLKGGAVDYATLNKSLRLGEIAEKHHLPVVNLVESAGAHLPEQERIFNYGGASFRDITRRSKKGIPNISVVFGNSTAGGAYVPGMSDYAIFVKDKAKVFLAGPPLVKMATNEVVDDESLGGASMHSKVSGVSDYLAEDEYDAIRLAREVVAQLKDATPQQVPDTEVQEPVYDIDELLGIVSADIKVPYDAREVIARIVDGSEFSEFKPDYGNTLVTCFAKIHGYKVGIIANNGVLFSESANKGAQFIQLCNQNNTPLIFLQNITGFMVGKDYEEGGIIKNGAKLINAVSNSEVPSITLMVGASFGAGNYAMNGRAYEPDFLFAYPNSKIAVMGGEQLAGVMELIQREAAQKAGLPYDEEQAKNLRAYMMAEVDKKSTAFYSTGQLWDDGILDPRESRNYLGFCLAIVNNKVYEGTSSYGVFRM</sequence>
<feature type="domain" description="CoA carboxyltransferase N-terminal" evidence="1">
    <location>
        <begin position="22"/>
        <end position="274"/>
    </location>
</feature>
<dbReference type="InterPro" id="IPR034733">
    <property type="entry name" value="AcCoA_carboxyl_beta"/>
</dbReference>
<gene>
    <name evidence="3" type="ORF">BC781_101289</name>
</gene>
<dbReference type="Gene3D" id="3.90.226.10">
    <property type="entry name" value="2-enoyl-CoA Hydratase, Chain A, domain 1"/>
    <property type="match status" value="2"/>
</dbReference>
<dbReference type="InterPro" id="IPR011763">
    <property type="entry name" value="COA_CT_C"/>
</dbReference>
<dbReference type="InterPro" id="IPR045190">
    <property type="entry name" value="MCCB/AccD1-like"/>
</dbReference>
<dbReference type="PROSITE" id="PS50980">
    <property type="entry name" value="COA_CT_NTER"/>
    <property type="match status" value="1"/>
</dbReference>
<evidence type="ECO:0000259" key="2">
    <source>
        <dbReference type="PROSITE" id="PS50989"/>
    </source>
</evidence>
<dbReference type="InterPro" id="IPR029045">
    <property type="entry name" value="ClpP/crotonase-like_dom_sf"/>
</dbReference>
<feature type="domain" description="CoA carboxyltransferase C-terminal" evidence="2">
    <location>
        <begin position="274"/>
        <end position="532"/>
    </location>
</feature>
<evidence type="ECO:0000313" key="3">
    <source>
        <dbReference type="EMBL" id="PWJ43939.1"/>
    </source>
</evidence>
<dbReference type="PROSITE" id="PS50989">
    <property type="entry name" value="COA_CT_CTER"/>
    <property type="match status" value="1"/>
</dbReference>
<dbReference type="Proteomes" id="UP000245535">
    <property type="component" value="Unassembled WGS sequence"/>
</dbReference>
<comment type="caution">
    <text evidence="3">The sequence shown here is derived from an EMBL/GenBank/DDBJ whole genome shotgun (WGS) entry which is preliminary data.</text>
</comment>
<dbReference type="EMBL" id="QGDO01000001">
    <property type="protein sequence ID" value="PWJ43939.1"/>
    <property type="molecule type" value="Genomic_DNA"/>
</dbReference>
<dbReference type="GO" id="GO:0016874">
    <property type="term" value="F:ligase activity"/>
    <property type="evidence" value="ECO:0007669"/>
    <property type="project" value="InterPro"/>
</dbReference>
<dbReference type="SUPFAM" id="SSF52096">
    <property type="entry name" value="ClpP/crotonase"/>
    <property type="match status" value="2"/>
</dbReference>
<dbReference type="PANTHER" id="PTHR22855:SF46">
    <property type="entry name" value="METHYLCROTONOYL-COA CARBOXYLASE"/>
    <property type="match status" value="1"/>
</dbReference>
<evidence type="ECO:0000259" key="1">
    <source>
        <dbReference type="PROSITE" id="PS50980"/>
    </source>
</evidence>
<dbReference type="GO" id="GO:0016740">
    <property type="term" value="F:transferase activity"/>
    <property type="evidence" value="ECO:0007669"/>
    <property type="project" value="UniProtKB-KW"/>
</dbReference>